<keyword evidence="1" id="KW-1133">Transmembrane helix</keyword>
<reference evidence="2" key="1">
    <citation type="submission" date="2023-06" db="EMBL/GenBank/DDBJ databases">
        <title>Two Chryseobacterium gambrini strains from China.</title>
        <authorList>
            <person name="Zeng J."/>
            <person name="Wu Y."/>
        </authorList>
    </citation>
    <scope>NUCLEOTIDE SEQUENCE</scope>
    <source>
        <strain evidence="2">SQ219</strain>
    </source>
</reference>
<dbReference type="RefSeq" id="WP_214589294.1">
    <property type="nucleotide sequence ID" value="NZ_JAUHGV010000011.1"/>
</dbReference>
<comment type="caution">
    <text evidence="2">The sequence shown here is derived from an EMBL/GenBank/DDBJ whole genome shotgun (WGS) entry which is preliminary data.</text>
</comment>
<feature type="transmembrane region" description="Helical" evidence="1">
    <location>
        <begin position="12"/>
        <end position="30"/>
    </location>
</feature>
<evidence type="ECO:0000313" key="2">
    <source>
        <dbReference type="EMBL" id="MDN4012999.1"/>
    </source>
</evidence>
<evidence type="ECO:0000256" key="1">
    <source>
        <dbReference type="SAM" id="Phobius"/>
    </source>
</evidence>
<sequence length="151" mass="17719">MLENLSDQKKINLFLIFSALFLIFFIYQLAKPDNGNDKFIIAEIKTSIDGTVIKKVAVRKNLFSHVKIFRKNKFDTLIFLGEHTDSVNIGDRILKQKNSPFFYVLNKGKVPKKYIFTLISENTLNNDEFPKAWKDSCKRNWRKVLVRDENN</sequence>
<dbReference type="EMBL" id="JAUHGV010000011">
    <property type="protein sequence ID" value="MDN4012999.1"/>
    <property type="molecule type" value="Genomic_DNA"/>
</dbReference>
<gene>
    <name evidence="2" type="ORF">QX233_11040</name>
</gene>
<protein>
    <submittedName>
        <fullName evidence="2">Uncharacterized protein</fullName>
    </submittedName>
</protein>
<evidence type="ECO:0000313" key="3">
    <source>
        <dbReference type="Proteomes" id="UP001225933"/>
    </source>
</evidence>
<proteinExistence type="predicted"/>
<keyword evidence="1" id="KW-0472">Membrane</keyword>
<dbReference type="AlphaFoldDB" id="A0AAJ1R655"/>
<name>A0AAJ1R655_9FLAO</name>
<organism evidence="2 3">
    <name type="scientific">Chryseobacterium gambrini</name>
    <dbReference type="NCBI Taxonomy" id="373672"/>
    <lineage>
        <taxon>Bacteria</taxon>
        <taxon>Pseudomonadati</taxon>
        <taxon>Bacteroidota</taxon>
        <taxon>Flavobacteriia</taxon>
        <taxon>Flavobacteriales</taxon>
        <taxon>Weeksellaceae</taxon>
        <taxon>Chryseobacterium group</taxon>
        <taxon>Chryseobacterium</taxon>
    </lineage>
</organism>
<accession>A0AAJ1R655</accession>
<dbReference type="Proteomes" id="UP001225933">
    <property type="component" value="Unassembled WGS sequence"/>
</dbReference>
<keyword evidence="1" id="KW-0812">Transmembrane</keyword>